<dbReference type="GO" id="GO:0003723">
    <property type="term" value="F:RNA binding"/>
    <property type="evidence" value="ECO:0007669"/>
    <property type="project" value="InterPro"/>
</dbReference>
<dbReference type="InterPro" id="IPR003100">
    <property type="entry name" value="PAZ_dom"/>
</dbReference>
<reference evidence="4" key="1">
    <citation type="submission" date="2019-10" db="EMBL/GenBank/DDBJ databases">
        <authorList>
            <consortium name="DOE Joint Genome Institute"/>
            <person name="Kuo A."/>
            <person name="Miyauchi S."/>
            <person name="Kiss E."/>
            <person name="Drula E."/>
            <person name="Kohler A."/>
            <person name="Sanchez-Garcia M."/>
            <person name="Andreopoulos B."/>
            <person name="Barry K.W."/>
            <person name="Bonito G."/>
            <person name="Buee M."/>
            <person name="Carver A."/>
            <person name="Chen C."/>
            <person name="Cichocki N."/>
            <person name="Clum A."/>
            <person name="Culley D."/>
            <person name="Crous P.W."/>
            <person name="Fauchery L."/>
            <person name="Girlanda M."/>
            <person name="Hayes R."/>
            <person name="Keri Z."/>
            <person name="LaButti K."/>
            <person name="Lipzen A."/>
            <person name="Lombard V."/>
            <person name="Magnuson J."/>
            <person name="Maillard F."/>
            <person name="Morin E."/>
            <person name="Murat C."/>
            <person name="Nolan M."/>
            <person name="Ohm R."/>
            <person name="Pangilinan J."/>
            <person name="Pereira M."/>
            <person name="Perotto S."/>
            <person name="Peter M."/>
            <person name="Riley R."/>
            <person name="Sitrit Y."/>
            <person name="Stielow B."/>
            <person name="Szollosi G."/>
            <person name="Zifcakova L."/>
            <person name="Stursova M."/>
            <person name="Spatafora J.W."/>
            <person name="Tedersoo L."/>
            <person name="Vaario L.-M."/>
            <person name="Yamada A."/>
            <person name="Yan M."/>
            <person name="Wang P."/>
            <person name="Xu J."/>
            <person name="Bruns T."/>
            <person name="Baldrian P."/>
            <person name="Vilgalys R."/>
            <person name="Henrissat B."/>
            <person name="Grigoriev I.V."/>
            <person name="Hibbett D."/>
            <person name="Nagy L.G."/>
            <person name="Martin F.M."/>
        </authorList>
    </citation>
    <scope>NUCLEOTIDE SEQUENCE</scope>
    <source>
        <strain evidence="4">BED1</strain>
    </source>
</reference>
<evidence type="ECO:0000256" key="1">
    <source>
        <dbReference type="RuleBase" id="RU361178"/>
    </source>
</evidence>
<dbReference type="CDD" id="cd02846">
    <property type="entry name" value="PAZ_argonaute_like"/>
    <property type="match status" value="1"/>
</dbReference>
<dbReference type="AlphaFoldDB" id="A0AAD4C8X7"/>
<reference evidence="4" key="2">
    <citation type="journal article" date="2020" name="Nat. Commun.">
        <title>Large-scale genome sequencing of mycorrhizal fungi provides insights into the early evolution of symbiotic traits.</title>
        <authorList>
            <person name="Miyauchi S."/>
            <person name="Kiss E."/>
            <person name="Kuo A."/>
            <person name="Drula E."/>
            <person name="Kohler A."/>
            <person name="Sanchez-Garcia M."/>
            <person name="Morin E."/>
            <person name="Andreopoulos B."/>
            <person name="Barry K.W."/>
            <person name="Bonito G."/>
            <person name="Buee M."/>
            <person name="Carver A."/>
            <person name="Chen C."/>
            <person name="Cichocki N."/>
            <person name="Clum A."/>
            <person name="Culley D."/>
            <person name="Crous P.W."/>
            <person name="Fauchery L."/>
            <person name="Girlanda M."/>
            <person name="Hayes R.D."/>
            <person name="Keri Z."/>
            <person name="LaButti K."/>
            <person name="Lipzen A."/>
            <person name="Lombard V."/>
            <person name="Magnuson J."/>
            <person name="Maillard F."/>
            <person name="Murat C."/>
            <person name="Nolan M."/>
            <person name="Ohm R.A."/>
            <person name="Pangilinan J."/>
            <person name="Pereira M.F."/>
            <person name="Perotto S."/>
            <person name="Peter M."/>
            <person name="Pfister S."/>
            <person name="Riley R."/>
            <person name="Sitrit Y."/>
            <person name="Stielow J.B."/>
            <person name="Szollosi G."/>
            <person name="Zifcakova L."/>
            <person name="Stursova M."/>
            <person name="Spatafora J.W."/>
            <person name="Tedersoo L."/>
            <person name="Vaario L.M."/>
            <person name="Yamada A."/>
            <person name="Yan M."/>
            <person name="Wang P."/>
            <person name="Xu J."/>
            <person name="Bruns T."/>
            <person name="Baldrian P."/>
            <person name="Vilgalys R."/>
            <person name="Dunand C."/>
            <person name="Henrissat B."/>
            <person name="Grigoriev I.V."/>
            <person name="Hibbett D."/>
            <person name="Nagy L.G."/>
            <person name="Martin F.M."/>
        </authorList>
    </citation>
    <scope>NUCLEOTIDE SEQUENCE</scope>
    <source>
        <strain evidence="4">BED1</strain>
    </source>
</reference>
<dbReference type="PROSITE" id="PS50821">
    <property type="entry name" value="PAZ"/>
    <property type="match status" value="1"/>
</dbReference>
<dbReference type="Pfam" id="PF16486">
    <property type="entry name" value="ArgoN"/>
    <property type="match status" value="1"/>
</dbReference>
<evidence type="ECO:0000259" key="3">
    <source>
        <dbReference type="PROSITE" id="PS50822"/>
    </source>
</evidence>
<protein>
    <submittedName>
        <fullName evidence="4">Piwi domain-containing protein</fullName>
    </submittedName>
</protein>
<dbReference type="Gene3D" id="3.40.50.2300">
    <property type="match status" value="1"/>
</dbReference>
<dbReference type="PROSITE" id="PS50822">
    <property type="entry name" value="PIWI"/>
    <property type="match status" value="1"/>
</dbReference>
<dbReference type="InterPro" id="IPR045246">
    <property type="entry name" value="Piwi_ago-like"/>
</dbReference>
<dbReference type="SUPFAM" id="SSF53098">
    <property type="entry name" value="Ribonuclease H-like"/>
    <property type="match status" value="1"/>
</dbReference>
<gene>
    <name evidence="4" type="ORF">L210DRAFT_3518878</name>
</gene>
<dbReference type="InterPro" id="IPR014811">
    <property type="entry name" value="ArgoL1"/>
</dbReference>
<feature type="domain" description="PAZ" evidence="2">
    <location>
        <begin position="242"/>
        <end position="349"/>
    </location>
</feature>
<dbReference type="Pfam" id="PF02171">
    <property type="entry name" value="Piwi"/>
    <property type="match status" value="1"/>
</dbReference>
<dbReference type="CDD" id="cd04657">
    <property type="entry name" value="Piwi_ago-like"/>
    <property type="match status" value="1"/>
</dbReference>
<dbReference type="SMART" id="SM00949">
    <property type="entry name" value="PAZ"/>
    <property type="match status" value="1"/>
</dbReference>
<dbReference type="SMART" id="SM01163">
    <property type="entry name" value="DUF1785"/>
    <property type="match status" value="1"/>
</dbReference>
<evidence type="ECO:0000259" key="2">
    <source>
        <dbReference type="PROSITE" id="PS50821"/>
    </source>
</evidence>
<comment type="caution">
    <text evidence="4">The sequence shown here is derived from an EMBL/GenBank/DDBJ whole genome shotgun (WGS) entry which is preliminary data.</text>
</comment>
<evidence type="ECO:0000313" key="4">
    <source>
        <dbReference type="EMBL" id="KAF8452531.1"/>
    </source>
</evidence>
<dbReference type="SUPFAM" id="SSF101690">
    <property type="entry name" value="PAZ domain"/>
    <property type="match status" value="1"/>
</dbReference>
<dbReference type="Pfam" id="PF02170">
    <property type="entry name" value="PAZ"/>
    <property type="match status" value="1"/>
</dbReference>
<dbReference type="Pfam" id="PF08699">
    <property type="entry name" value="ArgoL1"/>
    <property type="match status" value="1"/>
</dbReference>
<keyword evidence="5" id="KW-1185">Reference proteome</keyword>
<organism evidence="4 5">
    <name type="scientific">Boletus edulis BED1</name>
    <dbReference type="NCBI Taxonomy" id="1328754"/>
    <lineage>
        <taxon>Eukaryota</taxon>
        <taxon>Fungi</taxon>
        <taxon>Dikarya</taxon>
        <taxon>Basidiomycota</taxon>
        <taxon>Agaricomycotina</taxon>
        <taxon>Agaricomycetes</taxon>
        <taxon>Agaricomycetidae</taxon>
        <taxon>Boletales</taxon>
        <taxon>Boletineae</taxon>
        <taxon>Boletaceae</taxon>
        <taxon>Boletoideae</taxon>
        <taxon>Boletus</taxon>
    </lineage>
</organism>
<dbReference type="PANTHER" id="PTHR22891">
    <property type="entry name" value="EUKARYOTIC TRANSLATION INITIATION FACTOR 2C"/>
    <property type="match status" value="1"/>
</dbReference>
<sequence length="886" mass="97824">MRGRPANIDQRIADGSDKALVASFASSSRTGDDSMPLRPDFGTEGKEIKLRTNFFPVRVPKGPLYEYDVAITPAAGTSARRVKRRIYQLAEQTTAWTQANMTGKVAHDSSAKLISSFELPQPLTIKVPYYDEDESGPPQQGGKEYTLTIKFIQEIDTSNLLSYLAGQSQFRNYDILPVIAALNLVLASVPGRTGVMVGRNRYFFRSAAVPQSLGGGLEAWKGFYSSIRPAHKQLMVNVNVCTTAFYTPGNLAVAMMTFERSSFGARMEVFCKSVRVKTTHLGYRKSVKRLVRHTAKTYKFDTPEYGRVSVEEYFKRKYNIRLQHPDLQLVDVGGQKTNYLPAEVCEILPDQPYRGKLTDENTAAMITIACQPPNVNGEAIVNQGLNHLGLKVAGPELQSFGVAIGPDMAVVPGRILPKPGIGYRSGPAAIDDKASWNLRGVKFAVGARLDRWTVLVIKDNANGEFAGSSDPELFQVVSGFRNMCNASGMQVTADPTYATAQLPRKNPSDLMRRAAIDTIKNTLLSVKPKPTLLLVMLSSGDKATYEGLKHLCDVFLDVATVCVQSSKIRKSSPQYFANVALKVNMKMGGINHKLDPRSGAWLNKVPTMIVGMDVTHPSPGSAVGTPSIAAVVASVDNSYAQYPASLEIQESKKEMITNLKKMMVDRLTFFQKKNNGKLPERILVYRDGVSEGQFNIVREEERPQIIEAFKSFSTPKVPYRPQLTIIICGKRHHTRFYPTEEENADKDGNPRPGTVVDRGVTAVYDFDFFLQAHGGLQGTTRPTHYYVVHDEIRFRANEIQVLTNSLSYMFSRATKAVSLVSPAYYADVACERGRCYLRKLFHGIVGEGTTASGSGSTAEQDVVKEAERLWGGGVSRPGLKDTMFYL</sequence>
<evidence type="ECO:0000313" key="5">
    <source>
        <dbReference type="Proteomes" id="UP001194468"/>
    </source>
</evidence>
<dbReference type="Gene3D" id="3.30.420.10">
    <property type="entry name" value="Ribonuclease H-like superfamily/Ribonuclease H"/>
    <property type="match status" value="1"/>
</dbReference>
<comment type="similarity">
    <text evidence="1">Belongs to the argonaute family.</text>
</comment>
<dbReference type="InterPro" id="IPR032472">
    <property type="entry name" value="ArgoL2"/>
</dbReference>
<dbReference type="InterPro" id="IPR036085">
    <property type="entry name" value="PAZ_dom_sf"/>
</dbReference>
<dbReference type="InterPro" id="IPR003165">
    <property type="entry name" value="Piwi"/>
</dbReference>
<dbReference type="InterPro" id="IPR032474">
    <property type="entry name" value="Argonaute_N"/>
</dbReference>
<dbReference type="EMBL" id="WHUW01000001">
    <property type="protein sequence ID" value="KAF8452531.1"/>
    <property type="molecule type" value="Genomic_DNA"/>
</dbReference>
<dbReference type="Proteomes" id="UP001194468">
    <property type="component" value="Unassembled WGS sequence"/>
</dbReference>
<proteinExistence type="inferred from homology"/>
<dbReference type="Pfam" id="PF16488">
    <property type="entry name" value="ArgoL2"/>
    <property type="match status" value="1"/>
</dbReference>
<dbReference type="InterPro" id="IPR012337">
    <property type="entry name" value="RNaseH-like_sf"/>
</dbReference>
<dbReference type="SMART" id="SM00950">
    <property type="entry name" value="Piwi"/>
    <property type="match status" value="1"/>
</dbReference>
<feature type="domain" description="Piwi" evidence="3">
    <location>
        <begin position="532"/>
        <end position="838"/>
    </location>
</feature>
<accession>A0AAD4C8X7</accession>
<name>A0AAD4C8X7_BOLED</name>
<dbReference type="InterPro" id="IPR036397">
    <property type="entry name" value="RNaseH_sf"/>
</dbReference>
<dbReference type="Gene3D" id="2.170.260.10">
    <property type="entry name" value="paz domain"/>
    <property type="match status" value="1"/>
</dbReference>